<feature type="compositionally biased region" description="Basic residues" evidence="2">
    <location>
        <begin position="775"/>
        <end position="802"/>
    </location>
</feature>
<feature type="domain" description="G-patch" evidence="3">
    <location>
        <begin position="144"/>
        <end position="164"/>
    </location>
</feature>
<dbReference type="GO" id="GO:0005634">
    <property type="term" value="C:nucleus"/>
    <property type="evidence" value="ECO:0007669"/>
    <property type="project" value="TreeGrafter"/>
</dbReference>
<evidence type="ECO:0000259" key="3">
    <source>
        <dbReference type="PROSITE" id="PS50174"/>
    </source>
</evidence>
<dbReference type="PROSITE" id="PS50174">
    <property type="entry name" value="G_PATCH"/>
    <property type="match status" value="1"/>
</dbReference>
<protein>
    <submittedName>
        <fullName evidence="4">Putative rna binding protein</fullName>
    </submittedName>
</protein>
<dbReference type="InterPro" id="IPR011666">
    <property type="entry name" value="DUF1604"/>
</dbReference>
<organism evidence="4">
    <name type="scientific">Panstrongylus megistus</name>
    <dbReference type="NCBI Taxonomy" id="65343"/>
    <lineage>
        <taxon>Eukaryota</taxon>
        <taxon>Metazoa</taxon>
        <taxon>Ecdysozoa</taxon>
        <taxon>Arthropoda</taxon>
        <taxon>Hexapoda</taxon>
        <taxon>Insecta</taxon>
        <taxon>Pterygota</taxon>
        <taxon>Neoptera</taxon>
        <taxon>Paraneoptera</taxon>
        <taxon>Hemiptera</taxon>
        <taxon>Heteroptera</taxon>
        <taxon>Panheteroptera</taxon>
        <taxon>Cimicomorpha</taxon>
        <taxon>Reduviidae</taxon>
        <taxon>Triatominae</taxon>
        <taxon>Panstrongylus</taxon>
    </lineage>
</organism>
<evidence type="ECO:0000256" key="1">
    <source>
        <dbReference type="ARBA" id="ARBA00008600"/>
    </source>
</evidence>
<dbReference type="AlphaFoldDB" id="A0A069DXH2"/>
<feature type="region of interest" description="Disordered" evidence="2">
    <location>
        <begin position="697"/>
        <end position="802"/>
    </location>
</feature>
<dbReference type="PANTHER" id="PTHR13384:SF19">
    <property type="entry name" value="G PATCH DOMAIN-CONTAINING PROTEIN 1"/>
    <property type="match status" value="1"/>
</dbReference>
<dbReference type="GO" id="GO:0003723">
    <property type="term" value="F:RNA binding"/>
    <property type="evidence" value="ECO:0007669"/>
    <property type="project" value="TreeGrafter"/>
</dbReference>
<sequence length="802" mass="91525">SQSEDDDYAFFGTPLEQFEEEFIPRKKPITIQDQIATDKHGRRRFHGAFTGGFSAGFYNTVGSLEGWTPSSYKSSRDKKAASAFQKPEDYMDEEDLEEFGIAPTVVRTKPEYSGDRGTKRERIRFSDGPIPGEPVLKSILEPVRETIGVLLLMKMGWKPGQGIGPRLSKLQKKREKAKNKVKVYGCSLPDQASDSDSGEDIEENLIDKSVLFAPEEHEIHFLNPKTNTFGMGYSGLDKKSVLSMNSTLKNETFRMFDNNKKLAIKGQAFGVGAFEEDDDDIYAKEDMSQYDFALETSGSLKEIRKKEREEKNKLLAIMGPPDGVLVGFVQARNPNPAKKFFPPPELPPDYQPVHPKRKTRFDALPTDLKHNKIKGRHFITAEDRAVILGDARPEDVTHESRPVDIIAENTDSPLETFRPFIADPEKQQRYEKYLDLIKIGAKDAFLSIQPNSMSEWEKERERSEFEQAARLYKPLSGLMRERFAHGELLDDTSDPLATVPRTSREENVDIIEAAKSKMYGKLTRRITDWSPCSLLCKRMNIAEPLDGVGNSLCQVANASNKRQNRNKYSIFNFLDVEKDNSFEKIKDIKQEISQEQLKSENDKQIVDPKVDDTKKSSLILPKPILDFEEPIEKKDLFKAIFCSDEEESDKDERKEDSDEKNKSQIVPPITKMNALRNTSPPRGIFANLDLDAINKRKSISLDPGLQSAEKELEKDGEKEQAKVTESEKDKIGEHSLYGPSLPTKPIFSNRNKEIVNIKASSESSSEEEWVERKEERKKRKHKKHKKHKEKKKQKSKNKKKDH</sequence>
<proteinExistence type="evidence at transcript level"/>
<feature type="compositionally biased region" description="Basic and acidic residues" evidence="2">
    <location>
        <begin position="650"/>
        <end position="662"/>
    </location>
</feature>
<evidence type="ECO:0000313" key="4">
    <source>
        <dbReference type="EMBL" id="JAC88372.1"/>
    </source>
</evidence>
<accession>A0A069DXH2</accession>
<dbReference type="GO" id="GO:0006397">
    <property type="term" value="P:mRNA processing"/>
    <property type="evidence" value="ECO:0007669"/>
    <property type="project" value="InterPro"/>
</dbReference>
<dbReference type="EMBL" id="GBGD01000517">
    <property type="protein sequence ID" value="JAC88372.1"/>
    <property type="molecule type" value="mRNA"/>
</dbReference>
<dbReference type="Pfam" id="PF01585">
    <property type="entry name" value="G-patch"/>
    <property type="match status" value="1"/>
</dbReference>
<evidence type="ECO:0000256" key="2">
    <source>
        <dbReference type="SAM" id="MobiDB-lite"/>
    </source>
</evidence>
<comment type="similarity">
    <text evidence="1">Belongs to the GPATCH1 family.</text>
</comment>
<reference evidence="4" key="1">
    <citation type="journal article" date="2015" name="J. Med. Entomol.">
        <title>A Deep Insight Into the Sialotranscriptome of the Chagas Disease Vector, Panstrongylus megistus (Hemiptera: Heteroptera).</title>
        <authorList>
            <person name="Ribeiro J.M."/>
            <person name="Schwarz A."/>
            <person name="Francischetti I.M."/>
        </authorList>
    </citation>
    <scope>NUCLEOTIDE SEQUENCE</scope>
    <source>
        <tissue evidence="4">Salivary glands</tissue>
    </source>
</reference>
<feature type="compositionally biased region" description="Basic and acidic residues" evidence="2">
    <location>
        <begin position="708"/>
        <end position="733"/>
    </location>
</feature>
<dbReference type="Pfam" id="PF26093">
    <property type="entry name" value="HTH_TGH"/>
    <property type="match status" value="1"/>
</dbReference>
<feature type="region of interest" description="Disordered" evidence="2">
    <location>
        <begin position="647"/>
        <end position="684"/>
    </location>
</feature>
<dbReference type="InterPro" id="IPR000467">
    <property type="entry name" value="G_patch_dom"/>
</dbReference>
<dbReference type="PANTHER" id="PTHR13384">
    <property type="entry name" value="G PATCH DOMAIN-CONTAINING PROTEIN 1"/>
    <property type="match status" value="1"/>
</dbReference>
<feature type="non-terminal residue" evidence="4">
    <location>
        <position position="1"/>
    </location>
</feature>
<name>A0A069DXH2_9HEMI</name>
<dbReference type="Pfam" id="PF07713">
    <property type="entry name" value="DUF1604"/>
    <property type="match status" value="1"/>
</dbReference>